<comment type="similarity">
    <text evidence="12">Belongs to the peptidase M20C family.</text>
</comment>
<keyword evidence="20" id="KW-1185">Reference proteome</keyword>
<evidence type="ECO:0000256" key="10">
    <source>
        <dbReference type="ARBA" id="ARBA00038976"/>
    </source>
</evidence>
<evidence type="ECO:0000313" key="20">
    <source>
        <dbReference type="Proteomes" id="UP000526184"/>
    </source>
</evidence>
<evidence type="ECO:0000256" key="8">
    <source>
        <dbReference type="ARBA" id="ARBA00023285"/>
    </source>
</evidence>
<accession>A0A7Z0T8F0</accession>
<evidence type="ECO:0000256" key="3">
    <source>
        <dbReference type="ARBA" id="ARBA00022670"/>
    </source>
</evidence>
<evidence type="ECO:0000256" key="11">
    <source>
        <dbReference type="ARBA" id="ARBA00044252"/>
    </source>
</evidence>
<evidence type="ECO:0000256" key="14">
    <source>
        <dbReference type="ARBA" id="ARBA00075285"/>
    </source>
</evidence>
<evidence type="ECO:0000256" key="6">
    <source>
        <dbReference type="ARBA" id="ARBA00022833"/>
    </source>
</evidence>
<evidence type="ECO:0000256" key="15">
    <source>
        <dbReference type="ARBA" id="ARBA00076004"/>
    </source>
</evidence>
<dbReference type="GO" id="GO:0070573">
    <property type="term" value="F:metallodipeptidase activity"/>
    <property type="evidence" value="ECO:0007669"/>
    <property type="project" value="TreeGrafter"/>
</dbReference>
<dbReference type="InterPro" id="IPR002933">
    <property type="entry name" value="Peptidase_M20"/>
</dbReference>
<evidence type="ECO:0000256" key="17">
    <source>
        <dbReference type="ARBA" id="ARBA00078074"/>
    </source>
</evidence>
<dbReference type="AlphaFoldDB" id="A0A7Z0T8F0"/>
<dbReference type="PIRSF" id="PIRSF016599">
    <property type="entry name" value="Xaa-His_dipept"/>
    <property type="match status" value="1"/>
</dbReference>
<comment type="caution">
    <text evidence="19">The sequence shown here is derived from an EMBL/GenBank/DDBJ whole genome shotgun (WGS) entry which is preliminary data.</text>
</comment>
<dbReference type="Gene3D" id="3.40.630.10">
    <property type="entry name" value="Zn peptidases"/>
    <property type="match status" value="2"/>
</dbReference>
<keyword evidence="4" id="KW-0479">Metal-binding</keyword>
<dbReference type="InterPro" id="IPR011650">
    <property type="entry name" value="Peptidase_M20_dimer"/>
</dbReference>
<keyword evidence="5" id="KW-0378">Hydrolase</keyword>
<dbReference type="FunFam" id="3.40.630.10:FF:000018">
    <property type="entry name" value="Aminoacyl-histidine dipeptidase PepD"/>
    <property type="match status" value="1"/>
</dbReference>
<sequence>MENKVTKGLYPESVFGFFEQISEIPRGSGKEKQISDWLVNFAKDRNLEVYQDEFHNVIIKKNATPGYEKYLPLIIQGHMDMVWEKNKNVEFDFEKEGIRLKVEDGFLKADGTTLGADNGIAVAMGLALLDSKEIEHPALEVLITTDEEVNMTGAENIDVTKLAGKKMINLDTEEVGAIYVSSAGGATIKLTSELENYELDKDENIYSLEILGLKGGHSGAEIHLKLGNSIKILMEALKHLEMKFEYRLVLVDGGNKDNAIPREAHAYIVTKANIDEIKELMDKFIDVKVEEYKEEETGLRYELHVLEDRSLRKISERDTKKIVALYNEFPHGVRVMSKNIEGLVQTSLNCGVLKTEVEGNKTSIRVNSLLRSSNLKELDELQDYLIELGKKYETYGEKVPSFYPWEYKEDSTLRELCTKVFKNKYGKEIDVKAIHAGLECGIFAEKIKDLDVTSFGPNIFGAHTPDEKMEIDSVGLTWDYLLQILKEYDLVD</sequence>
<dbReference type="FunFam" id="3.40.630.10:FF:000015">
    <property type="entry name" value="Aminoacyl-histidine dipeptidase PepD"/>
    <property type="match status" value="1"/>
</dbReference>
<dbReference type="PANTHER" id="PTHR43501:SF1">
    <property type="entry name" value="CYTOSOL NON-SPECIFIC DIPEPTIDASE"/>
    <property type="match status" value="1"/>
</dbReference>
<keyword evidence="6" id="KW-0862">Zinc</keyword>
<evidence type="ECO:0000256" key="9">
    <source>
        <dbReference type="ARBA" id="ARBA00036421"/>
    </source>
</evidence>
<protein>
    <recommendedName>
        <fullName evidence="13">Cytosol non-specific dipeptidase</fullName>
        <ecNumber evidence="10">3.4.13.18</ecNumber>
    </recommendedName>
    <alternativeName>
        <fullName evidence="16">Aminoacyl-histidine dipeptidase</fullName>
    </alternativeName>
    <alternativeName>
        <fullName evidence="15">Beta-alanyl-histidine dipeptidase</fullName>
    </alternativeName>
    <alternativeName>
        <fullName evidence="14">Carnosinase</fullName>
    </alternativeName>
    <alternativeName>
        <fullName evidence="11">Peptidase D</fullName>
    </alternativeName>
    <alternativeName>
        <fullName evidence="17">Xaa-His dipeptidase</fullName>
    </alternativeName>
</protein>
<evidence type="ECO:0000256" key="1">
    <source>
        <dbReference type="ARBA" id="ARBA00001941"/>
    </source>
</evidence>
<evidence type="ECO:0000256" key="13">
    <source>
        <dbReference type="ARBA" id="ARBA00071271"/>
    </source>
</evidence>
<dbReference type="NCBIfam" id="TIGR01893">
    <property type="entry name" value="aa-his-dipept"/>
    <property type="match status" value="1"/>
</dbReference>
<evidence type="ECO:0000256" key="12">
    <source>
        <dbReference type="ARBA" id="ARBA00061423"/>
    </source>
</evidence>
<dbReference type="EMBL" id="JABMKT010000014">
    <property type="protein sequence ID" value="NYV27874.1"/>
    <property type="molecule type" value="Genomic_DNA"/>
</dbReference>
<proteinExistence type="inferred from homology"/>
<reference evidence="19 20" key="1">
    <citation type="submission" date="2020-05" db="EMBL/GenBank/DDBJ databases">
        <title>Streptobacillus felis strain LHL191014123.</title>
        <authorList>
            <person name="Fawzy A."/>
            <person name="Rau J."/>
            <person name="Risse K."/>
            <person name="Schauerte N."/>
            <person name="Geiger C."/>
            <person name="Blom J."/>
            <person name="Imirzalioglu C."/>
            <person name="Falgenhauer J."/>
            <person name="Bach A."/>
            <person name="Herden C."/>
            <person name="Eisenberg T."/>
        </authorList>
    </citation>
    <scope>NUCLEOTIDE SEQUENCE [LARGE SCALE GENOMIC DNA]</scope>
    <source>
        <strain evidence="19 20">LHL191014123</strain>
    </source>
</reference>
<keyword evidence="7" id="KW-0482">Metalloprotease</keyword>
<organism evidence="19 20">
    <name type="scientific">Streptobacillus felis</name>
    <dbReference type="NCBI Taxonomy" id="1384509"/>
    <lineage>
        <taxon>Bacteria</taxon>
        <taxon>Fusobacteriati</taxon>
        <taxon>Fusobacteriota</taxon>
        <taxon>Fusobacteriia</taxon>
        <taxon>Fusobacteriales</taxon>
        <taxon>Leptotrichiaceae</taxon>
        <taxon>Streptobacillus</taxon>
    </lineage>
</organism>
<evidence type="ECO:0000313" key="19">
    <source>
        <dbReference type="EMBL" id="NYV27874.1"/>
    </source>
</evidence>
<evidence type="ECO:0000256" key="2">
    <source>
        <dbReference type="ARBA" id="ARBA00001947"/>
    </source>
</evidence>
<gene>
    <name evidence="19" type="ORF">HP397_03430</name>
</gene>
<comment type="cofactor">
    <cofactor evidence="2">
        <name>Zn(2+)</name>
        <dbReference type="ChEBI" id="CHEBI:29105"/>
    </cofactor>
</comment>
<evidence type="ECO:0000256" key="7">
    <source>
        <dbReference type="ARBA" id="ARBA00023049"/>
    </source>
</evidence>
<dbReference type="GO" id="GO:0005829">
    <property type="term" value="C:cytosol"/>
    <property type="evidence" value="ECO:0007669"/>
    <property type="project" value="TreeGrafter"/>
</dbReference>
<evidence type="ECO:0000256" key="5">
    <source>
        <dbReference type="ARBA" id="ARBA00022801"/>
    </source>
</evidence>
<dbReference type="InterPro" id="IPR001160">
    <property type="entry name" value="Peptidase_M20C"/>
</dbReference>
<name>A0A7Z0T8F0_9FUSO</name>
<keyword evidence="8" id="KW-0170">Cobalt</keyword>
<dbReference type="PRINTS" id="PR00934">
    <property type="entry name" value="XHISDIPTASE"/>
</dbReference>
<dbReference type="CDD" id="cd03890">
    <property type="entry name" value="M20_pepD"/>
    <property type="match status" value="1"/>
</dbReference>
<dbReference type="SUPFAM" id="SSF53187">
    <property type="entry name" value="Zn-dependent exopeptidases"/>
    <property type="match status" value="1"/>
</dbReference>
<dbReference type="Pfam" id="PF01546">
    <property type="entry name" value="Peptidase_M20"/>
    <property type="match status" value="1"/>
</dbReference>
<evidence type="ECO:0000259" key="18">
    <source>
        <dbReference type="Pfam" id="PF07687"/>
    </source>
</evidence>
<feature type="domain" description="Peptidase M20 dimerisation" evidence="18">
    <location>
        <begin position="212"/>
        <end position="292"/>
    </location>
</feature>
<keyword evidence="3" id="KW-0645">Protease</keyword>
<evidence type="ECO:0000256" key="4">
    <source>
        <dbReference type="ARBA" id="ARBA00022723"/>
    </source>
</evidence>
<evidence type="ECO:0000256" key="16">
    <source>
        <dbReference type="ARBA" id="ARBA00077688"/>
    </source>
</evidence>
<dbReference type="PANTHER" id="PTHR43501">
    <property type="entry name" value="CYTOSOL NON-SPECIFIC DIPEPTIDASE"/>
    <property type="match status" value="1"/>
</dbReference>
<dbReference type="GO" id="GO:0046872">
    <property type="term" value="F:metal ion binding"/>
    <property type="evidence" value="ECO:0007669"/>
    <property type="project" value="UniProtKB-KW"/>
</dbReference>
<comment type="catalytic activity">
    <reaction evidence="9">
        <text>Hydrolysis of dipeptides, preferentially hydrophobic dipeptides including prolyl amino acids.</text>
        <dbReference type="EC" id="3.4.13.18"/>
    </reaction>
</comment>
<dbReference type="Proteomes" id="UP000526184">
    <property type="component" value="Unassembled WGS sequence"/>
</dbReference>
<dbReference type="RefSeq" id="WP_180135911.1">
    <property type="nucleotide sequence ID" value="NZ_JABMKT010000014.1"/>
</dbReference>
<dbReference type="EC" id="3.4.13.18" evidence="10"/>
<comment type="cofactor">
    <cofactor evidence="1">
        <name>Co(2+)</name>
        <dbReference type="ChEBI" id="CHEBI:48828"/>
    </cofactor>
</comment>
<dbReference type="Pfam" id="PF07687">
    <property type="entry name" value="M20_dimer"/>
    <property type="match status" value="1"/>
</dbReference>
<dbReference type="GO" id="GO:0006508">
    <property type="term" value="P:proteolysis"/>
    <property type="evidence" value="ECO:0007669"/>
    <property type="project" value="UniProtKB-KW"/>
</dbReference>